<evidence type="ECO:0000313" key="2">
    <source>
        <dbReference type="Proteomes" id="UP000277204"/>
    </source>
</evidence>
<dbReference type="AlphaFoldDB" id="A0A183LLP4"/>
<accession>A0A183LLP4</accession>
<dbReference type="PANTHER" id="PTHR47027:SF25">
    <property type="entry name" value="REVERSE TRANSCRIPTASE DOMAIN-CONTAINING PROTEIN"/>
    <property type="match status" value="1"/>
</dbReference>
<gene>
    <name evidence="1" type="ORF">SMRZ_LOCUS4719</name>
</gene>
<evidence type="ECO:0000313" key="1">
    <source>
        <dbReference type="EMBL" id="VDO62894.1"/>
    </source>
</evidence>
<proteinExistence type="predicted"/>
<dbReference type="EMBL" id="UZAI01001529">
    <property type="protein sequence ID" value="VDO62894.1"/>
    <property type="molecule type" value="Genomic_DNA"/>
</dbReference>
<sequence>MVIGGSRQETLDPGFILKYNTDRVNQITLDGESLEEVESFTYLDSIIDEQVGSDADVKARIRKTSAAFPQLNNMWNPKQLSINIKIIIFNMNVKTVHLCRAEIWKTTSTIIKMIQVFINSCLHEREGKNKPGFSRRWNEEKTLEVDRTHCGDRQIHHKARP</sequence>
<organism evidence="1 2">
    <name type="scientific">Schistosoma margrebowiei</name>
    <dbReference type="NCBI Taxonomy" id="48269"/>
    <lineage>
        <taxon>Eukaryota</taxon>
        <taxon>Metazoa</taxon>
        <taxon>Spiralia</taxon>
        <taxon>Lophotrochozoa</taxon>
        <taxon>Platyhelminthes</taxon>
        <taxon>Trematoda</taxon>
        <taxon>Digenea</taxon>
        <taxon>Strigeidida</taxon>
        <taxon>Schistosomatoidea</taxon>
        <taxon>Schistosomatidae</taxon>
        <taxon>Schistosoma</taxon>
    </lineage>
</organism>
<protein>
    <submittedName>
        <fullName evidence="1">Uncharacterized protein</fullName>
    </submittedName>
</protein>
<name>A0A183LLP4_9TREM</name>
<dbReference type="PANTHER" id="PTHR47027">
    <property type="entry name" value="REVERSE TRANSCRIPTASE DOMAIN-CONTAINING PROTEIN"/>
    <property type="match status" value="1"/>
</dbReference>
<keyword evidence="2" id="KW-1185">Reference proteome</keyword>
<dbReference type="Proteomes" id="UP000277204">
    <property type="component" value="Unassembled WGS sequence"/>
</dbReference>
<dbReference type="InterPro" id="IPR045609">
    <property type="entry name" value="DUF6451"/>
</dbReference>
<dbReference type="Pfam" id="PF20049">
    <property type="entry name" value="DUF6451"/>
    <property type="match status" value="1"/>
</dbReference>
<reference evidence="1 2" key="1">
    <citation type="submission" date="2018-11" db="EMBL/GenBank/DDBJ databases">
        <authorList>
            <consortium name="Pathogen Informatics"/>
        </authorList>
    </citation>
    <scope>NUCLEOTIDE SEQUENCE [LARGE SCALE GENOMIC DNA]</scope>
    <source>
        <strain evidence="1 2">Zambia</strain>
    </source>
</reference>